<evidence type="ECO:0000259" key="3">
    <source>
        <dbReference type="Pfam" id="PF01494"/>
    </source>
</evidence>
<dbReference type="SUPFAM" id="SSF51905">
    <property type="entry name" value="FAD/NAD(P)-binding domain"/>
    <property type="match status" value="1"/>
</dbReference>
<dbReference type="Pfam" id="PF01494">
    <property type="entry name" value="FAD_binding_3"/>
    <property type="match status" value="1"/>
</dbReference>
<keyword evidence="1" id="KW-0560">Oxidoreductase</keyword>
<dbReference type="InterPro" id="IPR002938">
    <property type="entry name" value="FAD-bd"/>
</dbReference>
<evidence type="ECO:0000313" key="5">
    <source>
        <dbReference type="Proteomes" id="UP001500420"/>
    </source>
</evidence>
<dbReference type="PRINTS" id="PR00420">
    <property type="entry name" value="RNGMNOXGNASE"/>
</dbReference>
<dbReference type="GO" id="GO:0071949">
    <property type="term" value="F:FAD binding"/>
    <property type="evidence" value="ECO:0007669"/>
    <property type="project" value="InterPro"/>
</dbReference>
<dbReference type="RefSeq" id="WP_343772235.1">
    <property type="nucleotide sequence ID" value="NZ_BAAADV010000001.1"/>
</dbReference>
<comment type="caution">
    <text evidence="4">The sequence shown here is derived from an EMBL/GenBank/DDBJ whole genome shotgun (WGS) entry which is preliminary data.</text>
</comment>
<reference evidence="4 5" key="1">
    <citation type="journal article" date="2019" name="Int. J. Syst. Evol. Microbiol.">
        <title>The Global Catalogue of Microorganisms (GCM) 10K type strain sequencing project: providing services to taxonomists for standard genome sequencing and annotation.</title>
        <authorList>
            <consortium name="The Broad Institute Genomics Platform"/>
            <consortium name="The Broad Institute Genome Sequencing Center for Infectious Disease"/>
            <person name="Wu L."/>
            <person name="Ma J."/>
        </authorList>
    </citation>
    <scope>NUCLEOTIDE SEQUENCE [LARGE SCALE GENOMIC DNA]</scope>
    <source>
        <strain evidence="4 5">JCM 16328</strain>
    </source>
</reference>
<proteinExistence type="predicted"/>
<dbReference type="PANTHER" id="PTHR13789">
    <property type="entry name" value="MONOOXYGENASE"/>
    <property type="match status" value="1"/>
</dbReference>
<evidence type="ECO:0000313" key="4">
    <source>
        <dbReference type="EMBL" id="GAA0663148.1"/>
    </source>
</evidence>
<dbReference type="Gene3D" id="3.50.50.60">
    <property type="entry name" value="FAD/NAD(P)-binding domain"/>
    <property type="match status" value="1"/>
</dbReference>
<gene>
    <name evidence="4" type="ORF">GCM10009020_04690</name>
</gene>
<organism evidence="4 5">
    <name type="scientific">Natronoarchaeum mannanilyticum</name>
    <dbReference type="NCBI Taxonomy" id="926360"/>
    <lineage>
        <taxon>Archaea</taxon>
        <taxon>Methanobacteriati</taxon>
        <taxon>Methanobacteriota</taxon>
        <taxon>Stenosarchaea group</taxon>
        <taxon>Halobacteria</taxon>
        <taxon>Halobacteriales</taxon>
        <taxon>Natronoarchaeaceae</taxon>
    </lineage>
</organism>
<protein>
    <submittedName>
        <fullName evidence="4">NAD(P)/FAD-dependent oxidoreductase</fullName>
    </submittedName>
</protein>
<feature type="domain" description="FAD-binding" evidence="3">
    <location>
        <begin position="14"/>
        <end position="346"/>
    </location>
</feature>
<name>A0AAV3T6G3_9EURY</name>
<accession>A0AAV3T6G3</accession>
<dbReference type="PANTHER" id="PTHR13789:SF309">
    <property type="entry name" value="PUTATIVE (AFU_ORTHOLOGUE AFUA_6G14510)-RELATED"/>
    <property type="match status" value="1"/>
</dbReference>
<dbReference type="GO" id="GO:0004497">
    <property type="term" value="F:monooxygenase activity"/>
    <property type="evidence" value="ECO:0007669"/>
    <property type="project" value="UniProtKB-KW"/>
</dbReference>
<dbReference type="InterPro" id="IPR036188">
    <property type="entry name" value="FAD/NAD-bd_sf"/>
</dbReference>
<keyword evidence="5" id="KW-1185">Reference proteome</keyword>
<dbReference type="InterPro" id="IPR050493">
    <property type="entry name" value="FAD-dep_Monooxygenase_BioMet"/>
</dbReference>
<keyword evidence="2" id="KW-0503">Monooxygenase</keyword>
<dbReference type="EMBL" id="BAAADV010000001">
    <property type="protein sequence ID" value="GAA0663148.1"/>
    <property type="molecule type" value="Genomic_DNA"/>
</dbReference>
<evidence type="ECO:0000256" key="1">
    <source>
        <dbReference type="ARBA" id="ARBA00023002"/>
    </source>
</evidence>
<dbReference type="AlphaFoldDB" id="A0AAV3T6G3"/>
<dbReference type="Proteomes" id="UP001500420">
    <property type="component" value="Unassembled WGS sequence"/>
</dbReference>
<evidence type="ECO:0000256" key="2">
    <source>
        <dbReference type="ARBA" id="ARBA00023033"/>
    </source>
</evidence>
<sequence length="406" mass="43634">MSRDRSTGRVDETTDVAIVGGGICGLTAAIALERRGWEPTVYEAATEYRPVGAGILLQTNALLVLDRLGVAERVRETGVPLDDSAIRSPDDRVLKRFDLDRVERDEFCYGFVAIHRADLQRILLDDLDATVRTGMECEAVIDADRPIARFADGTRISPDVLVGADGIRSAVRDAVAPEIEPRTLDGVCYRAIVDVDLPERHRDRGLEVWGEGSYTGGAPLGDGRFYWFATVSEATAADLNGPHEVVAAFRERFGAFPEPIPLVVDALALDDVFATGLADLPALDRWSRGSVVLAGDAAHGMLPFAGQGAAQSIEDALALVDAIARHADPAAAFKAYEDDRKARADGIRAEARRLGRLGTVQSPLGARLRNLAVGLVPDALFRRFRRRRASRTSLPDGAVGDAGSGS</sequence>